<feature type="chain" id="PRO_5036442251" evidence="2">
    <location>
        <begin position="22"/>
        <end position="329"/>
    </location>
</feature>
<keyword evidence="1" id="KW-0812">Transmembrane</keyword>
<keyword evidence="2" id="KW-0732">Signal</keyword>
<evidence type="ECO:0000256" key="1">
    <source>
        <dbReference type="SAM" id="Phobius"/>
    </source>
</evidence>
<evidence type="ECO:0000313" key="4">
    <source>
        <dbReference type="Proteomes" id="UP000005408"/>
    </source>
</evidence>
<feature type="signal peptide" evidence="2">
    <location>
        <begin position="1"/>
        <end position="21"/>
    </location>
</feature>
<name>A0A8W8IV57_MAGGI</name>
<accession>A0A8W8IV57</accession>
<dbReference type="EnsemblMetazoa" id="G15830.1">
    <property type="protein sequence ID" value="G15830.1:cds"/>
    <property type="gene ID" value="G15830"/>
</dbReference>
<keyword evidence="1" id="KW-1133">Transmembrane helix</keyword>
<dbReference type="AlphaFoldDB" id="A0A8W8IV57"/>
<keyword evidence="1" id="KW-0472">Membrane</keyword>
<evidence type="ECO:0000313" key="3">
    <source>
        <dbReference type="EnsemblMetazoa" id="G15830.1:cds"/>
    </source>
</evidence>
<keyword evidence="4" id="KW-1185">Reference proteome</keyword>
<organism evidence="3 4">
    <name type="scientific">Magallana gigas</name>
    <name type="common">Pacific oyster</name>
    <name type="synonym">Crassostrea gigas</name>
    <dbReference type="NCBI Taxonomy" id="29159"/>
    <lineage>
        <taxon>Eukaryota</taxon>
        <taxon>Metazoa</taxon>
        <taxon>Spiralia</taxon>
        <taxon>Lophotrochozoa</taxon>
        <taxon>Mollusca</taxon>
        <taxon>Bivalvia</taxon>
        <taxon>Autobranchia</taxon>
        <taxon>Pteriomorphia</taxon>
        <taxon>Ostreida</taxon>
        <taxon>Ostreoidea</taxon>
        <taxon>Ostreidae</taxon>
        <taxon>Magallana</taxon>
    </lineage>
</organism>
<evidence type="ECO:0000256" key="2">
    <source>
        <dbReference type="SAM" id="SignalP"/>
    </source>
</evidence>
<dbReference type="Proteomes" id="UP000005408">
    <property type="component" value="Unassembled WGS sequence"/>
</dbReference>
<reference evidence="3" key="1">
    <citation type="submission" date="2022-08" db="UniProtKB">
        <authorList>
            <consortium name="EnsemblMetazoa"/>
        </authorList>
    </citation>
    <scope>IDENTIFICATION</scope>
    <source>
        <strain evidence="3">05x7-T-G4-1.051#20</strain>
    </source>
</reference>
<sequence length="329" mass="37336">MDKDFYILLALVLLQYQMCECGNRYCQEAVDSLEIVTSCPTSKIEWEIAAGKKNCERIASRQKCVSVERFRYHCVINGFRNEMVEVCAPSRVIFGHCTEFNVHGGVIQDQMSTPCNNTFPKCDSIYNSSDAYKYPDCYTLVTNGEVSSTTPNFTTKLPSTFTRITSEAPDFVQEQIKKEYTWIIIAAVLLFVSLISIISVALRRKKLFPCYSPTSQHTRFIIGQAFNVCSKVFLLSFLQNENLSFSEGITLANGFGVMISITSIPNYALKRCDCGNQRLPARKTLKALCSETSRHRGKMVGGDLCHQWPNFRIIIRFNEWKILRGTSAF</sequence>
<feature type="transmembrane region" description="Helical" evidence="1">
    <location>
        <begin position="180"/>
        <end position="202"/>
    </location>
</feature>
<proteinExistence type="predicted"/>
<protein>
    <submittedName>
        <fullName evidence="3">Uncharacterized protein</fullName>
    </submittedName>
</protein>